<accession>A0A4Q4T349</accession>
<keyword evidence="4" id="KW-1185">Reference proteome</keyword>
<dbReference type="STRING" id="155417.A0A4Q4T349"/>
<feature type="region of interest" description="Disordered" evidence="1">
    <location>
        <begin position="121"/>
        <end position="196"/>
    </location>
</feature>
<keyword evidence="2" id="KW-0732">Signal</keyword>
<evidence type="ECO:0000313" key="4">
    <source>
        <dbReference type="Proteomes" id="UP000293360"/>
    </source>
</evidence>
<feature type="compositionally biased region" description="Low complexity" evidence="1">
    <location>
        <begin position="138"/>
        <end position="155"/>
    </location>
</feature>
<name>A0A4Q4T349_9PEZI</name>
<evidence type="ECO:0000313" key="3">
    <source>
        <dbReference type="EMBL" id="RYO98543.1"/>
    </source>
</evidence>
<feature type="signal peptide" evidence="2">
    <location>
        <begin position="1"/>
        <end position="23"/>
    </location>
</feature>
<gene>
    <name evidence="3" type="ORF">DL764_007050</name>
</gene>
<dbReference type="AlphaFoldDB" id="A0A4Q4T349"/>
<protein>
    <recommendedName>
        <fullName evidence="5">Extracellular membrane protein CFEM domain-containing protein</fullName>
    </recommendedName>
</protein>
<reference evidence="3 4" key="1">
    <citation type="submission" date="2018-06" db="EMBL/GenBank/DDBJ databases">
        <title>Complete Genomes of Monosporascus.</title>
        <authorList>
            <person name="Robinson A.J."/>
            <person name="Natvig D.O."/>
        </authorList>
    </citation>
    <scope>NUCLEOTIDE SEQUENCE [LARGE SCALE GENOMIC DNA]</scope>
    <source>
        <strain evidence="3 4">CBS 110550</strain>
    </source>
</reference>
<organism evidence="3 4">
    <name type="scientific">Monosporascus ibericus</name>
    <dbReference type="NCBI Taxonomy" id="155417"/>
    <lineage>
        <taxon>Eukaryota</taxon>
        <taxon>Fungi</taxon>
        <taxon>Dikarya</taxon>
        <taxon>Ascomycota</taxon>
        <taxon>Pezizomycotina</taxon>
        <taxon>Sordariomycetes</taxon>
        <taxon>Xylariomycetidae</taxon>
        <taxon>Xylariales</taxon>
        <taxon>Xylariales incertae sedis</taxon>
        <taxon>Monosporascus</taxon>
    </lineage>
</organism>
<dbReference type="EMBL" id="QJNU01000455">
    <property type="protein sequence ID" value="RYO98543.1"/>
    <property type="molecule type" value="Genomic_DNA"/>
</dbReference>
<proteinExistence type="predicted"/>
<dbReference type="Proteomes" id="UP000293360">
    <property type="component" value="Unassembled WGS sequence"/>
</dbReference>
<dbReference type="OrthoDB" id="5597238at2759"/>
<sequence length="214" mass="21719">MRFTNAFVAGIFALAANAQTTESVTTTAVTSVTSPTTTRELTPEESLQAEVVECVEACDDDDVNCQANCITVPSPDEGAVNDTTACVADCPQGNGTEEDNEAYGECVQSCIADNFMTTTFTGNQPTNTGGSSQGNGEVTATPTPSVATVTSGSSTYETTVTPTNSDSPSETEGSSEDESSSDAEATDAPNAGSMPFSPIGATGLLGLVAAFFAL</sequence>
<feature type="compositionally biased region" description="Low complexity" evidence="1">
    <location>
        <begin position="121"/>
        <end position="130"/>
    </location>
</feature>
<evidence type="ECO:0008006" key="5">
    <source>
        <dbReference type="Google" id="ProtNLM"/>
    </source>
</evidence>
<feature type="compositionally biased region" description="Acidic residues" evidence="1">
    <location>
        <begin position="173"/>
        <end position="185"/>
    </location>
</feature>
<evidence type="ECO:0000256" key="2">
    <source>
        <dbReference type="SAM" id="SignalP"/>
    </source>
</evidence>
<evidence type="ECO:0000256" key="1">
    <source>
        <dbReference type="SAM" id="MobiDB-lite"/>
    </source>
</evidence>
<feature type="chain" id="PRO_5020365590" description="Extracellular membrane protein CFEM domain-containing protein" evidence="2">
    <location>
        <begin position="24"/>
        <end position="214"/>
    </location>
</feature>
<comment type="caution">
    <text evidence="3">The sequence shown here is derived from an EMBL/GenBank/DDBJ whole genome shotgun (WGS) entry which is preliminary data.</text>
</comment>